<sequence>MTHSATDRYRYGNRSRIPPSFPARSIAVLARAPSQPLKVSAIPPNSLQLRPLPAPFLRIDSISILSRSDSSIYSAVFHYLDTSSTQCLPVRESKTLRRRRRSSKHSRLTRKRKRKSKYIESDEEGDEEEGSEDDEEGDEEEGGEEDEKTEIPPQKKRKTEQPEEVGDEDEPEQEDGSEVDGAELEDDDEDADGAEDTPTDSAAKANKAVPKESDLPEVDEAVKQDEASA</sequence>
<evidence type="ECO:0000313" key="2">
    <source>
        <dbReference type="EMBL" id="KAF2725018.1"/>
    </source>
</evidence>
<feature type="compositionally biased region" description="Acidic residues" evidence="1">
    <location>
        <begin position="121"/>
        <end position="148"/>
    </location>
</feature>
<keyword evidence="3" id="KW-1185">Reference proteome</keyword>
<feature type="compositionally biased region" description="Acidic residues" evidence="1">
    <location>
        <begin position="162"/>
        <end position="198"/>
    </location>
</feature>
<dbReference type="AlphaFoldDB" id="A0A9P4QG63"/>
<feature type="compositionally biased region" description="Basic residues" evidence="1">
    <location>
        <begin position="96"/>
        <end position="116"/>
    </location>
</feature>
<name>A0A9P4QG63_9PEZI</name>
<comment type="caution">
    <text evidence="2">The sequence shown here is derived from an EMBL/GenBank/DDBJ whole genome shotgun (WGS) entry which is preliminary data.</text>
</comment>
<gene>
    <name evidence="2" type="ORF">K431DRAFT_117119</name>
</gene>
<accession>A0A9P4QG63</accession>
<proteinExistence type="predicted"/>
<dbReference type="EMBL" id="MU003769">
    <property type="protein sequence ID" value="KAF2725018.1"/>
    <property type="molecule type" value="Genomic_DNA"/>
</dbReference>
<evidence type="ECO:0000256" key="1">
    <source>
        <dbReference type="SAM" id="MobiDB-lite"/>
    </source>
</evidence>
<feature type="region of interest" description="Disordered" evidence="1">
    <location>
        <begin position="91"/>
        <end position="229"/>
    </location>
</feature>
<protein>
    <submittedName>
        <fullName evidence="2">Uncharacterized protein</fullName>
    </submittedName>
</protein>
<feature type="compositionally biased region" description="Basic and acidic residues" evidence="1">
    <location>
        <begin position="209"/>
        <end position="229"/>
    </location>
</feature>
<dbReference type="Proteomes" id="UP000799441">
    <property type="component" value="Unassembled WGS sequence"/>
</dbReference>
<evidence type="ECO:0000313" key="3">
    <source>
        <dbReference type="Proteomes" id="UP000799441"/>
    </source>
</evidence>
<reference evidence="2" key="1">
    <citation type="journal article" date="2020" name="Stud. Mycol.">
        <title>101 Dothideomycetes genomes: a test case for predicting lifestyles and emergence of pathogens.</title>
        <authorList>
            <person name="Haridas S."/>
            <person name="Albert R."/>
            <person name="Binder M."/>
            <person name="Bloem J."/>
            <person name="Labutti K."/>
            <person name="Salamov A."/>
            <person name="Andreopoulos B."/>
            <person name="Baker S."/>
            <person name="Barry K."/>
            <person name="Bills G."/>
            <person name="Bluhm B."/>
            <person name="Cannon C."/>
            <person name="Castanera R."/>
            <person name="Culley D."/>
            <person name="Daum C."/>
            <person name="Ezra D."/>
            <person name="Gonzalez J."/>
            <person name="Henrissat B."/>
            <person name="Kuo A."/>
            <person name="Liang C."/>
            <person name="Lipzen A."/>
            <person name="Lutzoni F."/>
            <person name="Magnuson J."/>
            <person name="Mondo S."/>
            <person name="Nolan M."/>
            <person name="Ohm R."/>
            <person name="Pangilinan J."/>
            <person name="Park H.-J."/>
            <person name="Ramirez L."/>
            <person name="Alfaro M."/>
            <person name="Sun H."/>
            <person name="Tritt A."/>
            <person name="Yoshinaga Y."/>
            <person name="Zwiers L.-H."/>
            <person name="Turgeon B."/>
            <person name="Goodwin S."/>
            <person name="Spatafora J."/>
            <person name="Crous P."/>
            <person name="Grigoriev I."/>
        </authorList>
    </citation>
    <scope>NUCLEOTIDE SEQUENCE</scope>
    <source>
        <strain evidence="2">CBS 116435</strain>
    </source>
</reference>
<organism evidence="2 3">
    <name type="scientific">Polychaeton citri CBS 116435</name>
    <dbReference type="NCBI Taxonomy" id="1314669"/>
    <lineage>
        <taxon>Eukaryota</taxon>
        <taxon>Fungi</taxon>
        <taxon>Dikarya</taxon>
        <taxon>Ascomycota</taxon>
        <taxon>Pezizomycotina</taxon>
        <taxon>Dothideomycetes</taxon>
        <taxon>Dothideomycetidae</taxon>
        <taxon>Capnodiales</taxon>
        <taxon>Capnodiaceae</taxon>
        <taxon>Polychaeton</taxon>
    </lineage>
</organism>